<comment type="caution">
    <text evidence="1">The sequence shown here is derived from an EMBL/GenBank/DDBJ whole genome shotgun (WGS) entry which is preliminary data.</text>
</comment>
<accession>A0A840QI61</accession>
<dbReference type="Proteomes" id="UP000584374">
    <property type="component" value="Unassembled WGS sequence"/>
</dbReference>
<dbReference type="EMBL" id="JACHIW010000002">
    <property type="protein sequence ID" value="MBB5158255.1"/>
    <property type="molecule type" value="Genomic_DNA"/>
</dbReference>
<sequence length="123" mass="13143">MSKLTGSYPSLKVDIAGTRVVSNVGAVLLVQPLTTLGFDQVLSAALARWRRPTAIHDRGKIVCDLTLTPMIGEHSVAEIAALPQRTRGVRPRIPPRITSLWTETSLRGVYPSPAVAAGSGEKC</sequence>
<name>A0A840QI61_9PSEU</name>
<evidence type="ECO:0008006" key="3">
    <source>
        <dbReference type="Google" id="ProtNLM"/>
    </source>
</evidence>
<keyword evidence="2" id="KW-1185">Reference proteome</keyword>
<dbReference type="RefSeq" id="WP_184729954.1">
    <property type="nucleotide sequence ID" value="NZ_JACHIW010000002.1"/>
</dbReference>
<protein>
    <recommendedName>
        <fullName evidence="3">Transposase DDE domain-containing protein</fullName>
    </recommendedName>
</protein>
<dbReference type="AlphaFoldDB" id="A0A840QI61"/>
<proteinExistence type="predicted"/>
<gene>
    <name evidence="1" type="ORF">BJ970_005854</name>
</gene>
<organism evidence="1 2">
    <name type="scientific">Saccharopolyspora phatthalungensis</name>
    <dbReference type="NCBI Taxonomy" id="664693"/>
    <lineage>
        <taxon>Bacteria</taxon>
        <taxon>Bacillati</taxon>
        <taxon>Actinomycetota</taxon>
        <taxon>Actinomycetes</taxon>
        <taxon>Pseudonocardiales</taxon>
        <taxon>Pseudonocardiaceae</taxon>
        <taxon>Saccharopolyspora</taxon>
    </lineage>
</organism>
<evidence type="ECO:0000313" key="2">
    <source>
        <dbReference type="Proteomes" id="UP000584374"/>
    </source>
</evidence>
<reference evidence="1 2" key="1">
    <citation type="submission" date="2020-08" db="EMBL/GenBank/DDBJ databases">
        <title>Sequencing the genomes of 1000 actinobacteria strains.</title>
        <authorList>
            <person name="Klenk H.-P."/>
        </authorList>
    </citation>
    <scope>NUCLEOTIDE SEQUENCE [LARGE SCALE GENOMIC DNA]</scope>
    <source>
        <strain evidence="1 2">DSM 45584</strain>
    </source>
</reference>
<evidence type="ECO:0000313" key="1">
    <source>
        <dbReference type="EMBL" id="MBB5158255.1"/>
    </source>
</evidence>